<feature type="transmembrane region" description="Helical" evidence="1">
    <location>
        <begin position="107"/>
        <end position="129"/>
    </location>
</feature>
<feature type="transmembrane region" description="Helical" evidence="1">
    <location>
        <begin position="136"/>
        <end position="158"/>
    </location>
</feature>
<feature type="transmembrane region" description="Helical" evidence="1">
    <location>
        <begin position="402"/>
        <end position="420"/>
    </location>
</feature>
<evidence type="ECO:0000259" key="2">
    <source>
        <dbReference type="Pfam" id="PF01970"/>
    </source>
</evidence>
<dbReference type="PANTHER" id="PTHR35342">
    <property type="entry name" value="TRICARBOXYLIC TRANSPORT PROTEIN"/>
    <property type="match status" value="1"/>
</dbReference>
<feature type="transmembrane region" description="Helical" evidence="1">
    <location>
        <begin position="59"/>
        <end position="82"/>
    </location>
</feature>
<dbReference type="Pfam" id="PF01970">
    <property type="entry name" value="TctA"/>
    <property type="match status" value="1"/>
</dbReference>
<feature type="transmembrane region" description="Helical" evidence="1">
    <location>
        <begin position="164"/>
        <end position="184"/>
    </location>
</feature>
<keyword evidence="1" id="KW-0812">Transmembrane</keyword>
<feature type="transmembrane region" description="Helical" evidence="1">
    <location>
        <begin position="327"/>
        <end position="351"/>
    </location>
</feature>
<organism evidence="3 4">
    <name type="scientific">Pseudonocardia nematodicida</name>
    <dbReference type="NCBI Taxonomy" id="1206997"/>
    <lineage>
        <taxon>Bacteria</taxon>
        <taxon>Bacillati</taxon>
        <taxon>Actinomycetota</taxon>
        <taxon>Actinomycetes</taxon>
        <taxon>Pseudonocardiales</taxon>
        <taxon>Pseudonocardiaceae</taxon>
        <taxon>Pseudonocardia</taxon>
    </lineage>
</organism>
<dbReference type="PANTHER" id="PTHR35342:SF5">
    <property type="entry name" value="TRICARBOXYLIC TRANSPORT PROTEIN"/>
    <property type="match status" value="1"/>
</dbReference>
<dbReference type="InterPro" id="IPR002823">
    <property type="entry name" value="DUF112_TM"/>
</dbReference>
<feature type="transmembrane region" description="Helical" evidence="1">
    <location>
        <begin position="478"/>
        <end position="496"/>
    </location>
</feature>
<gene>
    <name evidence="3" type="ORF">WIS52_05050</name>
</gene>
<feature type="transmembrane region" description="Helical" evidence="1">
    <location>
        <begin position="196"/>
        <end position="215"/>
    </location>
</feature>
<protein>
    <submittedName>
        <fullName evidence="3">Tripartite tricarboxylate transporter permease</fullName>
    </submittedName>
</protein>
<evidence type="ECO:0000313" key="4">
    <source>
        <dbReference type="Proteomes" id="UP001494902"/>
    </source>
</evidence>
<sequence>MGEALLSSLTQLLQPQTLLLMLIGVAVGFAVGILPGLGGAVTLALMLPFAVGLEPVQAFAFLLGMLAVTSTAGDITSVLFGVPGEATSAATVLDGHPMTKRGEAGRALGAVLSASALGAAFGAIVLVAVIPIVRPLVLAFGPAEFFALTILGLTFVVALSGAKILRGLLMALFGVLVAMIGIDAQEGVPRYAFGELYLWAGIPLVPLVVGLFGGAELLQLMMTKGSINRSGKAVSDAVAAGEEVRASGMSALLSGVRDTFAHWWLVIRSGAIGVAVGMMPGVGGSVAQFLAYGHAQQTSRRPEEFGTGAIEGVIAAGASNNAKDSGALVPTVAFGIPGGAATAVLLSAFLVVGLDPGPEMLTTDLDVTLSMAWIVILANVVAVAIALLTVRHLVKLTDVPSTYIVPALLVLLTIGTYTASNNFGDVLVMLCAAGIGVVCVRWNWPRVPFLLAVVLGSIAERYLFLSVSLYGAEWLTRPTVVVIGVIAALALLRPLLRRRRAVRSATTSGSPR</sequence>
<keyword evidence="1" id="KW-1133">Transmembrane helix</keyword>
<feature type="transmembrane region" description="Helical" evidence="1">
    <location>
        <begin position="449"/>
        <end position="472"/>
    </location>
</feature>
<keyword evidence="4" id="KW-1185">Reference proteome</keyword>
<dbReference type="RefSeq" id="WP_349296923.1">
    <property type="nucleotide sequence ID" value="NZ_JBEDNQ010000002.1"/>
</dbReference>
<reference evidence="3 4" key="1">
    <citation type="submission" date="2024-03" db="EMBL/GenBank/DDBJ databases">
        <title>Draft genome sequence of Pseudonocardia nematodicida JCM 31783.</title>
        <authorList>
            <person name="Butdee W."/>
            <person name="Duangmal K."/>
        </authorList>
    </citation>
    <scope>NUCLEOTIDE SEQUENCE [LARGE SCALE GENOMIC DNA]</scope>
    <source>
        <strain evidence="3 4">JCM 31783</strain>
    </source>
</reference>
<name>A0ABV1K8Y7_9PSEU</name>
<comment type="caution">
    <text evidence="3">The sequence shown here is derived from an EMBL/GenBank/DDBJ whole genome shotgun (WGS) entry which is preliminary data.</text>
</comment>
<accession>A0ABV1K8Y7</accession>
<feature type="transmembrane region" description="Helical" evidence="1">
    <location>
        <begin position="371"/>
        <end position="390"/>
    </location>
</feature>
<dbReference type="Proteomes" id="UP001494902">
    <property type="component" value="Unassembled WGS sequence"/>
</dbReference>
<feature type="transmembrane region" description="Helical" evidence="1">
    <location>
        <begin position="263"/>
        <end position="291"/>
    </location>
</feature>
<dbReference type="EMBL" id="JBEDNQ010000002">
    <property type="protein sequence ID" value="MEQ3549828.1"/>
    <property type="molecule type" value="Genomic_DNA"/>
</dbReference>
<feature type="transmembrane region" description="Helical" evidence="1">
    <location>
        <begin position="20"/>
        <end position="47"/>
    </location>
</feature>
<proteinExistence type="predicted"/>
<feature type="domain" description="DUF112" evidence="2">
    <location>
        <begin position="18"/>
        <end position="451"/>
    </location>
</feature>
<keyword evidence="1" id="KW-0472">Membrane</keyword>
<evidence type="ECO:0000256" key="1">
    <source>
        <dbReference type="SAM" id="Phobius"/>
    </source>
</evidence>
<evidence type="ECO:0000313" key="3">
    <source>
        <dbReference type="EMBL" id="MEQ3549828.1"/>
    </source>
</evidence>